<dbReference type="Gene3D" id="2.115.10.20">
    <property type="entry name" value="Glycosyl hydrolase domain, family 43"/>
    <property type="match status" value="1"/>
</dbReference>
<evidence type="ECO:0000256" key="6">
    <source>
        <dbReference type="RuleBase" id="RU361187"/>
    </source>
</evidence>
<dbReference type="PANTHER" id="PTHR43301">
    <property type="entry name" value="ARABINAN ENDO-1,5-ALPHA-L-ARABINOSIDASE"/>
    <property type="match status" value="1"/>
</dbReference>
<dbReference type="SUPFAM" id="SSF75005">
    <property type="entry name" value="Arabinanase/levansucrase/invertase"/>
    <property type="match status" value="1"/>
</dbReference>
<evidence type="ECO:0000256" key="1">
    <source>
        <dbReference type="ARBA" id="ARBA00004834"/>
    </source>
</evidence>
<evidence type="ECO:0000256" key="7">
    <source>
        <dbReference type="SAM" id="SignalP"/>
    </source>
</evidence>
<dbReference type="PANTHER" id="PTHR43301:SF3">
    <property type="entry name" value="ARABINAN ENDO-1,5-ALPHA-L-ARABINOSIDASE A-RELATED"/>
    <property type="match status" value="1"/>
</dbReference>
<feature type="signal peptide" evidence="7">
    <location>
        <begin position="1"/>
        <end position="26"/>
    </location>
</feature>
<evidence type="ECO:0000256" key="2">
    <source>
        <dbReference type="ARBA" id="ARBA00009865"/>
    </source>
</evidence>
<evidence type="ECO:0000256" key="5">
    <source>
        <dbReference type="PIRSR" id="PIRSR606710-2"/>
    </source>
</evidence>
<reference evidence="8 9" key="1">
    <citation type="submission" date="2016-04" db="EMBL/GenBank/DDBJ databases">
        <title>Complete genome sequence of the haloalkaliphilic hydrocarbon-degrading bacterium Dietzia psychralcaliphila ILA-1T, isolated from a drain of a fish product-processing plant.</title>
        <authorList>
            <person name="Zhao J."/>
            <person name="Hu B."/>
            <person name="Geng S."/>
            <person name="Nie Y."/>
            <person name="Tang Y."/>
        </authorList>
    </citation>
    <scope>NUCLEOTIDE SEQUENCE [LARGE SCALE GENOMIC DNA]</scope>
    <source>
        <strain evidence="8 9">ILA-1</strain>
    </source>
</reference>
<keyword evidence="3 6" id="KW-0378">Hydrolase</keyword>
<feature type="site" description="Important for catalytic activity, responsible for pKa modulation of the active site Glu and correct orientation of both the proton donor and substrate" evidence="5">
    <location>
        <position position="162"/>
    </location>
</feature>
<organism evidence="8 9">
    <name type="scientific">Dietzia psychralcaliphila</name>
    <dbReference type="NCBI Taxonomy" id="139021"/>
    <lineage>
        <taxon>Bacteria</taxon>
        <taxon>Bacillati</taxon>
        <taxon>Actinomycetota</taxon>
        <taxon>Actinomycetes</taxon>
        <taxon>Mycobacteriales</taxon>
        <taxon>Dietziaceae</taxon>
        <taxon>Dietzia</taxon>
    </lineage>
</organism>
<evidence type="ECO:0000313" key="9">
    <source>
        <dbReference type="Proteomes" id="UP000244903"/>
    </source>
</evidence>
<dbReference type="InterPro" id="IPR006710">
    <property type="entry name" value="Glyco_hydro_43"/>
</dbReference>
<dbReference type="AlphaFoldDB" id="A0AAD0JQ53"/>
<evidence type="ECO:0000313" key="8">
    <source>
        <dbReference type="EMBL" id="AWH94729.1"/>
    </source>
</evidence>
<evidence type="ECO:0000256" key="3">
    <source>
        <dbReference type="ARBA" id="ARBA00022801"/>
    </source>
</evidence>
<name>A0AAD0JQ53_9ACTN</name>
<dbReference type="KEGG" id="dpc:A6048_03545"/>
<protein>
    <submittedName>
        <fullName evidence="8">Endo-1,5-alpha-L-arabinanase</fullName>
    </submittedName>
</protein>
<dbReference type="Pfam" id="PF04616">
    <property type="entry name" value="Glyco_hydro_43"/>
    <property type="match status" value="1"/>
</dbReference>
<dbReference type="GO" id="GO:0004553">
    <property type="term" value="F:hydrolase activity, hydrolyzing O-glycosyl compounds"/>
    <property type="evidence" value="ECO:0007669"/>
    <property type="project" value="InterPro"/>
</dbReference>
<gene>
    <name evidence="8" type="ORF">A6048_03545</name>
</gene>
<feature type="chain" id="PRO_5042195009" evidence="7">
    <location>
        <begin position="27"/>
        <end position="484"/>
    </location>
</feature>
<keyword evidence="9" id="KW-1185">Reference proteome</keyword>
<comment type="similarity">
    <text evidence="2 6">Belongs to the glycosyl hydrolase 43 family.</text>
</comment>
<keyword evidence="7" id="KW-0732">Signal</keyword>
<comment type="pathway">
    <text evidence="1">Glycan metabolism; L-arabinan degradation.</text>
</comment>
<dbReference type="InterPro" id="IPR050727">
    <property type="entry name" value="GH43_arabinanases"/>
</dbReference>
<evidence type="ECO:0000256" key="4">
    <source>
        <dbReference type="ARBA" id="ARBA00023295"/>
    </source>
</evidence>
<proteinExistence type="inferred from homology"/>
<dbReference type="RefSeq" id="WP_107748806.1">
    <property type="nucleotide sequence ID" value="NZ_CP015453.1"/>
</dbReference>
<dbReference type="InterPro" id="IPR023296">
    <property type="entry name" value="Glyco_hydro_beta-prop_sf"/>
</dbReference>
<dbReference type="GO" id="GO:0005975">
    <property type="term" value="P:carbohydrate metabolic process"/>
    <property type="evidence" value="ECO:0007669"/>
    <property type="project" value="InterPro"/>
</dbReference>
<accession>A0AAD0JQ53</accession>
<dbReference type="Proteomes" id="UP000244903">
    <property type="component" value="Chromosome"/>
</dbReference>
<dbReference type="EMBL" id="CP015453">
    <property type="protein sequence ID" value="AWH94729.1"/>
    <property type="molecule type" value="Genomic_DNA"/>
</dbReference>
<keyword evidence="4 6" id="KW-0326">Glycosidase</keyword>
<sequence length="484" mass="49644">MRISRGARALGAAALAVVVPLVSATAAVPAAANPVISSIAPDPSVQRGADGAFHVYASSDDWSDGAGYRLVPHFRSFDLVEWEYVGDAFGSRPSWAPSGSYLWAPDVHVADAGAVMYYTTGGPAPCIGMATAPGIEGPWTHGGAPIVCYGADAPYRDLDPMDPEVVFTADGPVMFMGNFEGIHAVRMNPAGTALIGDPVLVAGTGVEAPAIVSREGRTHLLTSAGLCCNGEQSQYRVLGGRADDVMGPYSDRQQRPLVQGPGSPLPGDVILKGDADWVGPGHVDVTTDDAGQDWMLYHAAPRGSAVLPNGVQRRYMMLDRLDWVGGWPVVGDGTPSSTRSADPVVSLPVRLTAVGGAVLRPDRDGQVLDASVRMDSTGSAYSGDLRAALTGPDKRRVALPVLVDGQALPSVPQAVGAGATVTRALTLRPAAPMAPGRYELVVSVGDAGGPARELAVFGLEVAPDGSLSMGSGALGSAPLGSLGG</sequence>